<dbReference type="SUPFAM" id="SSF69318">
    <property type="entry name" value="Integrin alpha N-terminal domain"/>
    <property type="match status" value="1"/>
</dbReference>
<dbReference type="Pfam" id="PF01551">
    <property type="entry name" value="Peptidase_M23"/>
    <property type="match status" value="1"/>
</dbReference>
<dbReference type="InterPro" id="IPR011055">
    <property type="entry name" value="Dup_hybrid_motif"/>
</dbReference>
<dbReference type="PATRIC" id="fig|82380.10.peg.611"/>
<comment type="caution">
    <text evidence="3">The sequence shown here is derived from an EMBL/GenBank/DDBJ whole genome shotgun (WGS) entry which is preliminary data.</text>
</comment>
<dbReference type="SUPFAM" id="SSF51261">
    <property type="entry name" value="Duplicated hybrid motif"/>
    <property type="match status" value="1"/>
</dbReference>
<evidence type="ECO:0000256" key="1">
    <source>
        <dbReference type="ARBA" id="ARBA00022729"/>
    </source>
</evidence>
<keyword evidence="3" id="KW-0378">Hydrolase</keyword>
<proteinExistence type="predicted"/>
<keyword evidence="1" id="KW-0732">Signal</keyword>
<dbReference type="PANTHER" id="PTHR21666:SF270">
    <property type="entry name" value="MUREIN HYDROLASE ACTIVATOR ENVC"/>
    <property type="match status" value="1"/>
</dbReference>
<dbReference type="PANTHER" id="PTHR21666">
    <property type="entry name" value="PEPTIDASE-RELATED"/>
    <property type="match status" value="1"/>
</dbReference>
<accession>A0A0F0KZD2</accession>
<reference evidence="3 4" key="1">
    <citation type="submission" date="2015-02" db="EMBL/GenBank/DDBJ databases">
        <title>Draft genome sequences of ten Microbacterium spp. with emphasis on heavy metal contaminated environments.</title>
        <authorList>
            <person name="Corretto E."/>
        </authorList>
    </citation>
    <scope>NUCLEOTIDE SEQUENCE [LARGE SCALE GENOMIC DNA]</scope>
    <source>
        <strain evidence="3 4">BEL163</strain>
    </source>
</reference>
<dbReference type="AlphaFoldDB" id="A0A0F0KZD2"/>
<dbReference type="Pfam" id="PF13517">
    <property type="entry name" value="FG-GAP_3"/>
    <property type="match status" value="1"/>
</dbReference>
<dbReference type="InterPro" id="IPR013517">
    <property type="entry name" value="FG-GAP"/>
</dbReference>
<dbReference type="GO" id="GO:0004222">
    <property type="term" value="F:metalloendopeptidase activity"/>
    <property type="evidence" value="ECO:0007669"/>
    <property type="project" value="TreeGrafter"/>
</dbReference>
<name>A0A0F0KZD2_9MICO</name>
<evidence type="ECO:0000313" key="4">
    <source>
        <dbReference type="Proteomes" id="UP000033725"/>
    </source>
</evidence>
<gene>
    <name evidence="3" type="primary">nlpD_1</name>
    <name evidence="3" type="ORF">RN51_00612</name>
</gene>
<dbReference type="InterPro" id="IPR050570">
    <property type="entry name" value="Cell_wall_metabolism_enzyme"/>
</dbReference>
<dbReference type="InterPro" id="IPR028994">
    <property type="entry name" value="Integrin_alpha_N"/>
</dbReference>
<dbReference type="EMBL" id="JYIV01000016">
    <property type="protein sequence ID" value="KJL25475.1"/>
    <property type="molecule type" value="Genomic_DNA"/>
</dbReference>
<evidence type="ECO:0000259" key="2">
    <source>
        <dbReference type="Pfam" id="PF01551"/>
    </source>
</evidence>
<feature type="domain" description="M23ase beta-sheet core" evidence="2">
    <location>
        <begin position="68"/>
        <end position="165"/>
    </location>
</feature>
<sequence length="437" mass="44202">MSLLKRTPRTSNPPASRRLLAAAGTALAIAIGTLVPVSPASAASGFVQPVSGHVADIVDGCPGGTRPTHEGVDINGNGGTPVYASAAGKVTTAINSNATTGYGTQIVISHANGYSTRYAHMVNGSLTVSNGATVAQGQRIGTVGSTGNSTGAHMHFEIYRNGSNITNQYYSCYQGTVTALQYLGTGPIGTSGLNADYNGDGKADVLAVSTTGQMTAYNGNGNGGWNPVTLGPGWDTTRILIHGDYNGDGHGDIVAVRDDGTLWFYRGGGNNTFQASQVGHGWGTFRLVTGGADFNSDGAADLVAIGSDENLYLYAGNGAGGFNAAVQIGNGWGAVDMILAGDFGTDGKGDILARDTSGALRLYPGNGATLNAPSQVGNGWSGMTAITGGADMGTDGYADVLARDAAGDLWLYPGLGGSGFGAPLKVGNGWNGHRLIV</sequence>
<dbReference type="Gene3D" id="2.70.70.10">
    <property type="entry name" value="Glucose Permease (Domain IIA)"/>
    <property type="match status" value="1"/>
</dbReference>
<organism evidence="3 4">
    <name type="scientific">Microbacterium oxydans</name>
    <dbReference type="NCBI Taxonomy" id="82380"/>
    <lineage>
        <taxon>Bacteria</taxon>
        <taxon>Bacillati</taxon>
        <taxon>Actinomycetota</taxon>
        <taxon>Actinomycetes</taxon>
        <taxon>Micrococcales</taxon>
        <taxon>Microbacteriaceae</taxon>
        <taxon>Microbacterium</taxon>
    </lineage>
</organism>
<dbReference type="OrthoDB" id="581998at2"/>
<dbReference type="Proteomes" id="UP000033725">
    <property type="component" value="Unassembled WGS sequence"/>
</dbReference>
<evidence type="ECO:0000313" key="3">
    <source>
        <dbReference type="EMBL" id="KJL25475.1"/>
    </source>
</evidence>
<dbReference type="InterPro" id="IPR016047">
    <property type="entry name" value="M23ase_b-sheet_dom"/>
</dbReference>
<protein>
    <submittedName>
        <fullName evidence="3">Murein hydrolase activator NlpD</fullName>
    </submittedName>
</protein>
<dbReference type="CDD" id="cd12797">
    <property type="entry name" value="M23_peptidase"/>
    <property type="match status" value="1"/>
</dbReference>
<dbReference type="RefSeq" id="WP_052674554.1">
    <property type="nucleotide sequence ID" value="NZ_JYIV01000016.1"/>
</dbReference>